<dbReference type="PROSITE" id="PS51473">
    <property type="entry name" value="GNK2"/>
    <property type="match status" value="2"/>
</dbReference>
<dbReference type="GO" id="GO:0004674">
    <property type="term" value="F:protein serine/threonine kinase activity"/>
    <property type="evidence" value="ECO:0007669"/>
    <property type="project" value="UniProtKB-KW"/>
</dbReference>
<feature type="signal peptide" evidence="10">
    <location>
        <begin position="1"/>
        <end position="28"/>
    </location>
</feature>
<dbReference type="InterPro" id="IPR002902">
    <property type="entry name" value="GNK2"/>
</dbReference>
<evidence type="ECO:0000259" key="11">
    <source>
        <dbReference type="PROSITE" id="PS51473"/>
    </source>
</evidence>
<feature type="domain" description="Gnk2-homologous" evidence="11">
    <location>
        <begin position="32"/>
        <end position="133"/>
    </location>
</feature>
<gene>
    <name evidence="12" type="ORF">FH972_019161</name>
</gene>
<evidence type="ECO:0000256" key="3">
    <source>
        <dbReference type="ARBA" id="ARBA00022729"/>
    </source>
</evidence>
<dbReference type="InterPro" id="IPR052059">
    <property type="entry name" value="CR_Ser/Thr_kinase"/>
</dbReference>
<dbReference type="InterPro" id="IPR001245">
    <property type="entry name" value="Ser-Thr/Tyr_kinase_cat_dom"/>
</dbReference>
<sequence length="501" mass="55068">MQLTVSIPQNPRWLFLVFIIFFFSPSLSDPETALAGILCGSSKQGTIPDFLPNFIVAMDKVSMEVNESRWAALTITSPAPKIFAYAQCYDFLSHDDCIACHSQSRAELPRCLPAKSARIYLDGCYLRYDNYCFFDEVVDKRRDMMKCGNPGGVTGDQYIGREFKKTVRKIVHNVTKTAVRTMGFAVSAEQGGVEGVYAMAQCWRRLNPDGCNQCLSNAAKKVIMCAPAPEGRVMNAGCFLRYSTDDFFGNGNVTLKATSGKNQLLCFSEWGSTYSYAFTMIVVGILSAIGLTLIALIGALLGYTRITRKKTEGKNNHAEIPIYVDKSNLNFKYEMLEKATDSFDGLRKLGQDKSHISTGVAGTLGYMAPEYLVRGQLTEKADVYAFGVLVLEVVSGRKNSVFSQGSSSVLLSVWRHYKANKITQSVDPALKGIYSEKEASNVLQIGLLCTQASAALRPSMSEVVEMLNNEECVIPSPKQPPFLNASVLSSDDSSTTTYTAM</sequence>
<evidence type="ECO:0000313" key="12">
    <source>
        <dbReference type="EMBL" id="KAE8124259.1"/>
    </source>
</evidence>
<keyword evidence="8" id="KW-0675">Receptor</keyword>
<evidence type="ECO:0000256" key="2">
    <source>
        <dbReference type="ARBA" id="ARBA00022679"/>
    </source>
</evidence>
<dbReference type="Proteomes" id="UP000327013">
    <property type="component" value="Chromosome 8"/>
</dbReference>
<dbReference type="Pfam" id="PF07714">
    <property type="entry name" value="PK_Tyr_Ser-Thr"/>
    <property type="match status" value="1"/>
</dbReference>
<evidence type="ECO:0000256" key="7">
    <source>
        <dbReference type="ARBA" id="ARBA00022840"/>
    </source>
</evidence>
<dbReference type="Pfam" id="PF01657">
    <property type="entry name" value="Stress-antifung"/>
    <property type="match status" value="2"/>
</dbReference>
<evidence type="ECO:0000256" key="5">
    <source>
        <dbReference type="ARBA" id="ARBA00022741"/>
    </source>
</evidence>
<keyword evidence="4" id="KW-0677">Repeat</keyword>
<feature type="chain" id="PRO_5024312173" description="Gnk2-homologous domain-containing protein" evidence="10">
    <location>
        <begin position="29"/>
        <end position="501"/>
    </location>
</feature>
<keyword evidence="5" id="KW-0547">Nucleotide-binding</keyword>
<dbReference type="FunFam" id="3.30.430.20:FF:000015">
    <property type="entry name" value="Cysteine-rich receptor-like protein kinase 3"/>
    <property type="match status" value="1"/>
</dbReference>
<evidence type="ECO:0000256" key="10">
    <source>
        <dbReference type="SAM" id="SignalP"/>
    </source>
</evidence>
<keyword evidence="9" id="KW-0812">Transmembrane</keyword>
<dbReference type="CDD" id="cd23509">
    <property type="entry name" value="Gnk2-like"/>
    <property type="match status" value="2"/>
</dbReference>
<evidence type="ECO:0000256" key="8">
    <source>
        <dbReference type="ARBA" id="ARBA00023170"/>
    </source>
</evidence>
<proteinExistence type="predicted"/>
<keyword evidence="3 10" id="KW-0732">Signal</keyword>
<protein>
    <recommendedName>
        <fullName evidence="11">Gnk2-homologous domain-containing protein</fullName>
    </recommendedName>
</protein>
<keyword evidence="1" id="KW-0723">Serine/threonine-protein kinase</keyword>
<keyword evidence="2" id="KW-0808">Transferase</keyword>
<keyword evidence="6" id="KW-0418">Kinase</keyword>
<evidence type="ECO:0000256" key="1">
    <source>
        <dbReference type="ARBA" id="ARBA00022527"/>
    </source>
</evidence>
<dbReference type="Gene3D" id="3.30.430.20">
    <property type="entry name" value="Gnk2 domain, C-X8-C-X2-C motif"/>
    <property type="match status" value="2"/>
</dbReference>
<keyword evidence="7" id="KW-0067">ATP-binding</keyword>
<dbReference type="InterPro" id="IPR038408">
    <property type="entry name" value="GNK2_sf"/>
</dbReference>
<evidence type="ECO:0000256" key="9">
    <source>
        <dbReference type="SAM" id="Phobius"/>
    </source>
</evidence>
<dbReference type="OrthoDB" id="1908121at2759"/>
<dbReference type="PANTHER" id="PTHR47973">
    <property type="entry name" value="CYSTEINE-RICH RECEPTOR-LIKE PROTEIN KINASE 3"/>
    <property type="match status" value="1"/>
</dbReference>
<dbReference type="Gene3D" id="1.10.510.10">
    <property type="entry name" value="Transferase(Phosphotransferase) domain 1"/>
    <property type="match status" value="1"/>
</dbReference>
<evidence type="ECO:0000256" key="4">
    <source>
        <dbReference type="ARBA" id="ARBA00022737"/>
    </source>
</evidence>
<feature type="domain" description="Gnk2-homologous" evidence="11">
    <location>
        <begin position="141"/>
        <end position="247"/>
    </location>
</feature>
<evidence type="ECO:0000256" key="6">
    <source>
        <dbReference type="ARBA" id="ARBA00022777"/>
    </source>
</evidence>
<organism evidence="12 13">
    <name type="scientific">Carpinus fangiana</name>
    <dbReference type="NCBI Taxonomy" id="176857"/>
    <lineage>
        <taxon>Eukaryota</taxon>
        <taxon>Viridiplantae</taxon>
        <taxon>Streptophyta</taxon>
        <taxon>Embryophyta</taxon>
        <taxon>Tracheophyta</taxon>
        <taxon>Spermatophyta</taxon>
        <taxon>Magnoliopsida</taxon>
        <taxon>eudicotyledons</taxon>
        <taxon>Gunneridae</taxon>
        <taxon>Pentapetalae</taxon>
        <taxon>rosids</taxon>
        <taxon>fabids</taxon>
        <taxon>Fagales</taxon>
        <taxon>Betulaceae</taxon>
        <taxon>Carpinus</taxon>
    </lineage>
</organism>
<reference evidence="12 13" key="1">
    <citation type="submission" date="2019-06" db="EMBL/GenBank/DDBJ databases">
        <title>A chromosomal-level reference genome of Carpinus fangiana (Coryloideae, Betulaceae).</title>
        <authorList>
            <person name="Yang X."/>
            <person name="Wang Z."/>
            <person name="Zhang L."/>
            <person name="Hao G."/>
            <person name="Liu J."/>
            <person name="Yang Y."/>
        </authorList>
    </citation>
    <scope>NUCLEOTIDE SEQUENCE [LARGE SCALE GENOMIC DNA]</scope>
    <source>
        <strain evidence="12">Cfa_2016G</strain>
        <tissue evidence="12">Leaf</tissue>
    </source>
</reference>
<dbReference type="SUPFAM" id="SSF56112">
    <property type="entry name" value="Protein kinase-like (PK-like)"/>
    <property type="match status" value="1"/>
</dbReference>
<keyword evidence="13" id="KW-1185">Reference proteome</keyword>
<feature type="transmembrane region" description="Helical" evidence="9">
    <location>
        <begin position="276"/>
        <end position="301"/>
    </location>
</feature>
<dbReference type="AlphaFoldDB" id="A0A5N6RRJ2"/>
<evidence type="ECO:0000313" key="13">
    <source>
        <dbReference type="Proteomes" id="UP000327013"/>
    </source>
</evidence>
<dbReference type="InterPro" id="IPR011009">
    <property type="entry name" value="Kinase-like_dom_sf"/>
</dbReference>
<dbReference type="GO" id="GO:0005524">
    <property type="term" value="F:ATP binding"/>
    <property type="evidence" value="ECO:0007669"/>
    <property type="project" value="UniProtKB-KW"/>
</dbReference>
<keyword evidence="9" id="KW-0472">Membrane</keyword>
<keyword evidence="9" id="KW-1133">Transmembrane helix</keyword>
<name>A0A5N6RRJ2_9ROSI</name>
<accession>A0A5N6RRJ2</accession>
<dbReference type="EMBL" id="CM017328">
    <property type="protein sequence ID" value="KAE8124259.1"/>
    <property type="molecule type" value="Genomic_DNA"/>
</dbReference>